<feature type="domain" description="Polysaccharide pyruvyl transferase" evidence="1">
    <location>
        <begin position="13"/>
        <end position="338"/>
    </location>
</feature>
<protein>
    <submittedName>
        <fullName evidence="2">Polysaccharide pyruvyl transferase family protein</fullName>
    </submittedName>
</protein>
<dbReference type="InterPro" id="IPR007345">
    <property type="entry name" value="Polysacch_pyruvyl_Trfase"/>
</dbReference>
<dbReference type="Proteomes" id="UP001172737">
    <property type="component" value="Unassembled WGS sequence"/>
</dbReference>
<dbReference type="PANTHER" id="PTHR36836:SF1">
    <property type="entry name" value="COLANIC ACID BIOSYNTHESIS PROTEIN WCAK"/>
    <property type="match status" value="1"/>
</dbReference>
<evidence type="ECO:0000313" key="2">
    <source>
        <dbReference type="EMBL" id="MDN4487786.1"/>
    </source>
</evidence>
<dbReference type="EMBL" id="JAUHPX010000003">
    <property type="protein sequence ID" value="MDN4487786.1"/>
    <property type="molecule type" value="Genomic_DNA"/>
</dbReference>
<reference evidence="2" key="1">
    <citation type="submission" date="2023-06" db="EMBL/GenBank/DDBJ databases">
        <title>Sysu t00039.</title>
        <authorList>
            <person name="Gao L."/>
            <person name="Fang B.-Z."/>
            <person name="Li W.-J."/>
        </authorList>
    </citation>
    <scope>NUCLEOTIDE SEQUENCE</scope>
    <source>
        <strain evidence="2">SYSU T00039</strain>
    </source>
</reference>
<sequence length="429" mass="45974">MKVAIIGSAFSGNRGAAAMLESSIAHLTAQGDDVEITHLSMYPRSDADLNVHDNVEVMDASPLRLGVLINGGALLWRLLPPARDAIRKAVPEVGAIADADVLLDEGGITFVDGREKYLIYNVASILPALNTGTPVVKCAQALGPFENPVNRALAGIYLPKMAAIISRGAITHEHLMGLGLTNVTAGADMAFTLDITPEDREIAEASVPASFFAGGDVVGYSPSQVLRESAAKRGEDYVAEVVRHIDHLTEVMGRPVLLIAHSTRPNPDKLHNNDGPVCREILANVASPEKVRFAEGELTPGALRVLIGQCDLFVASRFHAMVSSLAQGVPTLVLGWSHKYREVLDQVGQAEWAMAASDATVEAFEERMTDLDRAKQEIRAQLTTAVPAVRETAMEQFGIIRRVAREGRIGRAAKAAIKGYLSTPAPSER</sequence>
<dbReference type="Pfam" id="PF04230">
    <property type="entry name" value="PS_pyruv_trans"/>
    <property type="match status" value="1"/>
</dbReference>
<dbReference type="AlphaFoldDB" id="A0AAW7M6C6"/>
<keyword evidence="2" id="KW-0808">Transferase</keyword>
<dbReference type="RefSeq" id="WP_301119120.1">
    <property type="nucleotide sequence ID" value="NZ_JAUHPX010000003.1"/>
</dbReference>
<accession>A0AAW7M6C6</accession>
<evidence type="ECO:0000259" key="1">
    <source>
        <dbReference type="Pfam" id="PF04230"/>
    </source>
</evidence>
<comment type="caution">
    <text evidence="2">The sequence shown here is derived from an EMBL/GenBank/DDBJ whole genome shotgun (WGS) entry which is preliminary data.</text>
</comment>
<gene>
    <name evidence="2" type="ORF">QQX10_06350</name>
</gene>
<organism evidence="2 3">
    <name type="scientific">Demequina lignilytica</name>
    <dbReference type="NCBI Taxonomy" id="3051663"/>
    <lineage>
        <taxon>Bacteria</taxon>
        <taxon>Bacillati</taxon>
        <taxon>Actinomycetota</taxon>
        <taxon>Actinomycetes</taxon>
        <taxon>Micrococcales</taxon>
        <taxon>Demequinaceae</taxon>
        <taxon>Demequina</taxon>
    </lineage>
</organism>
<evidence type="ECO:0000313" key="3">
    <source>
        <dbReference type="Proteomes" id="UP001172737"/>
    </source>
</evidence>
<name>A0AAW7M6C6_9MICO</name>
<dbReference type="GO" id="GO:0016740">
    <property type="term" value="F:transferase activity"/>
    <property type="evidence" value="ECO:0007669"/>
    <property type="project" value="UniProtKB-KW"/>
</dbReference>
<proteinExistence type="predicted"/>
<keyword evidence="3" id="KW-1185">Reference proteome</keyword>
<dbReference type="PANTHER" id="PTHR36836">
    <property type="entry name" value="COLANIC ACID BIOSYNTHESIS PROTEIN WCAK"/>
    <property type="match status" value="1"/>
</dbReference>